<evidence type="ECO:0000313" key="1">
    <source>
        <dbReference type="EMBL" id="MBX46973.1"/>
    </source>
</evidence>
<protein>
    <submittedName>
        <fullName evidence="1">Uncharacterized protein</fullName>
    </submittedName>
</protein>
<proteinExistence type="predicted"/>
<accession>A0A2P2NWX6</accession>
<reference evidence="1" key="1">
    <citation type="submission" date="2018-02" db="EMBL/GenBank/DDBJ databases">
        <title>Rhizophora mucronata_Transcriptome.</title>
        <authorList>
            <person name="Meera S.P."/>
            <person name="Sreeshan A."/>
            <person name="Augustine A."/>
        </authorList>
    </citation>
    <scope>NUCLEOTIDE SEQUENCE</scope>
    <source>
        <tissue evidence="1">Leaf</tissue>
    </source>
</reference>
<name>A0A2P2NWX6_RHIMU</name>
<dbReference type="EMBL" id="GGEC01066489">
    <property type="protein sequence ID" value="MBX46973.1"/>
    <property type="molecule type" value="Transcribed_RNA"/>
</dbReference>
<dbReference type="AlphaFoldDB" id="A0A2P2NWX6"/>
<sequence length="37" mass="4459">MTDPLKILWNVITRICMQELKQKLCVSIHYSKLRIEN</sequence>
<organism evidence="1">
    <name type="scientific">Rhizophora mucronata</name>
    <name type="common">Asiatic mangrove</name>
    <dbReference type="NCBI Taxonomy" id="61149"/>
    <lineage>
        <taxon>Eukaryota</taxon>
        <taxon>Viridiplantae</taxon>
        <taxon>Streptophyta</taxon>
        <taxon>Embryophyta</taxon>
        <taxon>Tracheophyta</taxon>
        <taxon>Spermatophyta</taxon>
        <taxon>Magnoliopsida</taxon>
        <taxon>eudicotyledons</taxon>
        <taxon>Gunneridae</taxon>
        <taxon>Pentapetalae</taxon>
        <taxon>rosids</taxon>
        <taxon>fabids</taxon>
        <taxon>Malpighiales</taxon>
        <taxon>Rhizophoraceae</taxon>
        <taxon>Rhizophora</taxon>
    </lineage>
</organism>